<dbReference type="SUPFAM" id="SSF118352">
    <property type="entry name" value="HSP33 redox switch-like"/>
    <property type="match status" value="1"/>
</dbReference>
<dbReference type="Pfam" id="PF01430">
    <property type="entry name" value="HSP33"/>
    <property type="match status" value="1"/>
</dbReference>
<dbReference type="InterPro" id="IPR000397">
    <property type="entry name" value="Heat_shock_Hsp33"/>
</dbReference>
<dbReference type="Gene3D" id="3.55.30.10">
    <property type="entry name" value="Hsp33 domain"/>
    <property type="match status" value="1"/>
</dbReference>
<gene>
    <name evidence="6" type="ORF">MNBD_GAMMA21-175</name>
</gene>
<organism evidence="6">
    <name type="scientific">hydrothermal vent metagenome</name>
    <dbReference type="NCBI Taxonomy" id="652676"/>
    <lineage>
        <taxon>unclassified sequences</taxon>
        <taxon>metagenomes</taxon>
        <taxon>ecological metagenomes</taxon>
    </lineage>
</organism>
<dbReference type="CDD" id="cd00498">
    <property type="entry name" value="Hsp33"/>
    <property type="match status" value="1"/>
</dbReference>
<dbReference type="PIRSF" id="PIRSF005261">
    <property type="entry name" value="Heat_shock_Hsp33"/>
    <property type="match status" value="1"/>
</dbReference>
<dbReference type="PANTHER" id="PTHR30111">
    <property type="entry name" value="33 KDA CHAPERONIN"/>
    <property type="match status" value="1"/>
</dbReference>
<name>A0A3B1AJ49_9ZZZZ</name>
<proteinExistence type="inferred from homology"/>
<evidence type="ECO:0000256" key="3">
    <source>
        <dbReference type="ARBA" id="ARBA00023157"/>
    </source>
</evidence>
<evidence type="ECO:0000256" key="2">
    <source>
        <dbReference type="ARBA" id="ARBA00022833"/>
    </source>
</evidence>
<evidence type="ECO:0000313" key="6">
    <source>
        <dbReference type="EMBL" id="VAW93894.1"/>
    </source>
</evidence>
<keyword evidence="3" id="KW-1015">Disulfide bond</keyword>
<reference evidence="6" key="1">
    <citation type="submission" date="2018-06" db="EMBL/GenBank/DDBJ databases">
        <authorList>
            <person name="Zhirakovskaya E."/>
        </authorList>
    </citation>
    <scope>NUCLEOTIDE SEQUENCE</scope>
</reference>
<dbReference type="GO" id="GO:0005737">
    <property type="term" value="C:cytoplasm"/>
    <property type="evidence" value="ECO:0007669"/>
    <property type="project" value="InterPro"/>
</dbReference>
<sequence length="292" mass="32841">MSDNDTLQRFLFEHTPIRGELVHLDASWKAIQEKHNYPPLVRNMLGEMMAAAVLLAATLKLNGRLIIQLQGSGPISLMVIECSNAQELRGLAHWQSLPEEGNLKDLAGNGKLTITLEPQDDHERYQSIVELKGDSLADALMNYLQQSEQLDTYLWLAASDQRASGLLLQKLPINKETQDTDSWNRIVTLTSTVTNDELLKITELELLHRLYHEEQVRVFEPSPICFRCSCSKERVVSMLRSLGLNEVQSIIADEGEVAVACEFCNQKYAFDSIDVEELFASSTPSGSSRTRH</sequence>
<dbReference type="GO" id="GO:0044183">
    <property type="term" value="F:protein folding chaperone"/>
    <property type="evidence" value="ECO:0007669"/>
    <property type="project" value="TreeGrafter"/>
</dbReference>
<accession>A0A3B1AJ49</accession>
<dbReference type="Gene3D" id="1.10.287.480">
    <property type="entry name" value="helix hairpin bin"/>
    <property type="match status" value="1"/>
</dbReference>
<keyword evidence="2" id="KW-0862">Zinc</keyword>
<dbReference type="InterPro" id="IPR016153">
    <property type="entry name" value="Heat_shock_Hsp33_N"/>
</dbReference>
<dbReference type="AlphaFoldDB" id="A0A3B1AJ49"/>
<dbReference type="InterPro" id="IPR016154">
    <property type="entry name" value="Heat_shock_Hsp33_C"/>
</dbReference>
<dbReference type="Gene3D" id="3.90.1280.10">
    <property type="entry name" value="HSP33 redox switch-like"/>
    <property type="match status" value="1"/>
</dbReference>
<dbReference type="HAMAP" id="MF_00117">
    <property type="entry name" value="HslO"/>
    <property type="match status" value="1"/>
</dbReference>
<keyword evidence="4" id="KW-0143">Chaperone</keyword>
<dbReference type="SUPFAM" id="SSF64397">
    <property type="entry name" value="Hsp33 domain"/>
    <property type="match status" value="1"/>
</dbReference>
<evidence type="ECO:0000256" key="4">
    <source>
        <dbReference type="ARBA" id="ARBA00023186"/>
    </source>
</evidence>
<dbReference type="GO" id="GO:0051082">
    <property type="term" value="F:unfolded protein binding"/>
    <property type="evidence" value="ECO:0007669"/>
    <property type="project" value="InterPro"/>
</dbReference>
<evidence type="ECO:0000256" key="5">
    <source>
        <dbReference type="ARBA" id="ARBA00023284"/>
    </source>
</evidence>
<dbReference type="EMBL" id="UOFR01000023">
    <property type="protein sequence ID" value="VAW93894.1"/>
    <property type="molecule type" value="Genomic_DNA"/>
</dbReference>
<protein>
    <submittedName>
        <fullName evidence="6">33 kDa chaperonin HslO</fullName>
    </submittedName>
</protein>
<keyword evidence="1" id="KW-0963">Cytoplasm</keyword>
<dbReference type="NCBIfam" id="NF001033">
    <property type="entry name" value="PRK00114.1"/>
    <property type="match status" value="1"/>
</dbReference>
<dbReference type="GO" id="GO:0042026">
    <property type="term" value="P:protein refolding"/>
    <property type="evidence" value="ECO:0007669"/>
    <property type="project" value="TreeGrafter"/>
</dbReference>
<dbReference type="PANTHER" id="PTHR30111:SF1">
    <property type="entry name" value="33 KDA CHAPERONIN"/>
    <property type="match status" value="1"/>
</dbReference>
<dbReference type="InterPro" id="IPR023212">
    <property type="entry name" value="Hsp33_helix_hairpin_bin_dom_sf"/>
</dbReference>
<evidence type="ECO:0000256" key="1">
    <source>
        <dbReference type="ARBA" id="ARBA00022490"/>
    </source>
</evidence>
<keyword evidence="5" id="KW-0676">Redox-active center</keyword>